<sequence>MSEKVENSESSYRTPSELTMKHAVKLSIVQDKPIMMDYWVHSLDKKALIGVRENNEKLLVKSEEEYTSPIAKIYKVETEFIAETENSIYIVSTDIPTKKISG</sequence>
<organism evidence="1">
    <name type="scientific">viral metagenome</name>
    <dbReference type="NCBI Taxonomy" id="1070528"/>
    <lineage>
        <taxon>unclassified sequences</taxon>
        <taxon>metagenomes</taxon>
        <taxon>organismal metagenomes</taxon>
    </lineage>
</organism>
<dbReference type="AlphaFoldDB" id="A0A6C0BS04"/>
<protein>
    <submittedName>
        <fullName evidence="1">Uncharacterized protein</fullName>
    </submittedName>
</protein>
<accession>A0A6C0BS04</accession>
<reference evidence="1" key="1">
    <citation type="journal article" date="2020" name="Nature">
        <title>Giant virus diversity and host interactions through global metagenomics.</title>
        <authorList>
            <person name="Schulz F."/>
            <person name="Roux S."/>
            <person name="Paez-Espino D."/>
            <person name="Jungbluth S."/>
            <person name="Walsh D.A."/>
            <person name="Denef V.J."/>
            <person name="McMahon K.D."/>
            <person name="Konstantinidis K.T."/>
            <person name="Eloe-Fadrosh E.A."/>
            <person name="Kyrpides N.C."/>
            <person name="Woyke T."/>
        </authorList>
    </citation>
    <scope>NUCLEOTIDE SEQUENCE</scope>
    <source>
        <strain evidence="1">GVMAG-M-3300018428-16</strain>
    </source>
</reference>
<dbReference type="EMBL" id="MN739236">
    <property type="protein sequence ID" value="QHS94986.1"/>
    <property type="molecule type" value="Genomic_DNA"/>
</dbReference>
<proteinExistence type="predicted"/>
<evidence type="ECO:0000313" key="1">
    <source>
        <dbReference type="EMBL" id="QHS94986.1"/>
    </source>
</evidence>
<name>A0A6C0BS04_9ZZZZ</name>